<sequence length="207" mass="23773">MWIRKYAQRSQTSCFPTQLPSSKCERESPSTLVCVLNRSPWDVMSFTSEAMTEDDIGGEETASEVERREELMNSMEKKRSSKTDGKGWWKCKKEGKRGYSLYDHHNTQLKSYYIKNKNNYLSGRGLKSNGKRSSSKMPTSNYYYYIGFGPEWRGKGRVQSEKRYMDVNSVFSSSSSDDTAGEDDGNVGKKKKKARKPVRTRSLKSLL</sequence>
<dbReference type="OrthoDB" id="1927437at2759"/>
<protein>
    <recommendedName>
        <fullName evidence="4">WRC domain-containing protein</fullName>
    </recommendedName>
</protein>
<evidence type="ECO:0000313" key="6">
    <source>
        <dbReference type="Proteomes" id="UP001141806"/>
    </source>
</evidence>
<evidence type="ECO:0000256" key="2">
    <source>
        <dbReference type="PROSITE-ProRule" id="PRU01002"/>
    </source>
</evidence>
<gene>
    <name evidence="5" type="ORF">NE237_013544</name>
</gene>
<dbReference type="PANTHER" id="PTHR34680:SF3">
    <property type="entry name" value="EXPRESSED PROTEIN"/>
    <property type="match status" value="1"/>
</dbReference>
<dbReference type="PROSITE" id="PS51667">
    <property type="entry name" value="WRC"/>
    <property type="match status" value="1"/>
</dbReference>
<proteinExistence type="predicted"/>
<feature type="region of interest" description="Disordered" evidence="3">
    <location>
        <begin position="170"/>
        <end position="207"/>
    </location>
</feature>
<dbReference type="EMBL" id="JAMYWD010000011">
    <property type="protein sequence ID" value="KAJ4956761.1"/>
    <property type="molecule type" value="Genomic_DNA"/>
</dbReference>
<name>A0A9Q0JYM7_9MAGN</name>
<evidence type="ECO:0000259" key="4">
    <source>
        <dbReference type="PROSITE" id="PS51667"/>
    </source>
</evidence>
<accession>A0A9Q0JYM7</accession>
<comment type="caution">
    <text evidence="5">The sequence shown here is derived from an EMBL/GenBank/DDBJ whole genome shotgun (WGS) entry which is preliminary data.</text>
</comment>
<feature type="compositionally biased region" description="Basic residues" evidence="3">
    <location>
        <begin position="188"/>
        <end position="207"/>
    </location>
</feature>
<keyword evidence="6" id="KW-1185">Reference proteome</keyword>
<keyword evidence="1" id="KW-0539">Nucleus</keyword>
<dbReference type="InterPro" id="IPR014977">
    <property type="entry name" value="WRC_dom"/>
</dbReference>
<dbReference type="AlphaFoldDB" id="A0A9Q0JYM7"/>
<evidence type="ECO:0000256" key="3">
    <source>
        <dbReference type="SAM" id="MobiDB-lite"/>
    </source>
</evidence>
<dbReference type="PANTHER" id="PTHR34680">
    <property type="entry name" value="EXPRESSED PROTEIN"/>
    <property type="match status" value="1"/>
</dbReference>
<organism evidence="5 6">
    <name type="scientific">Protea cynaroides</name>
    <dbReference type="NCBI Taxonomy" id="273540"/>
    <lineage>
        <taxon>Eukaryota</taxon>
        <taxon>Viridiplantae</taxon>
        <taxon>Streptophyta</taxon>
        <taxon>Embryophyta</taxon>
        <taxon>Tracheophyta</taxon>
        <taxon>Spermatophyta</taxon>
        <taxon>Magnoliopsida</taxon>
        <taxon>Proteales</taxon>
        <taxon>Proteaceae</taxon>
        <taxon>Protea</taxon>
    </lineage>
</organism>
<reference evidence="5" key="1">
    <citation type="journal article" date="2023" name="Plant J.">
        <title>The genome of the king protea, Protea cynaroides.</title>
        <authorList>
            <person name="Chang J."/>
            <person name="Duong T.A."/>
            <person name="Schoeman C."/>
            <person name="Ma X."/>
            <person name="Roodt D."/>
            <person name="Barker N."/>
            <person name="Li Z."/>
            <person name="Van de Peer Y."/>
            <person name="Mizrachi E."/>
        </authorList>
    </citation>
    <scope>NUCLEOTIDE SEQUENCE</scope>
    <source>
        <tissue evidence="5">Young leaves</tissue>
    </source>
</reference>
<comment type="caution">
    <text evidence="2">Lacks conserved residue(s) required for the propagation of feature annotation.</text>
</comment>
<dbReference type="Proteomes" id="UP001141806">
    <property type="component" value="Unassembled WGS sequence"/>
</dbReference>
<evidence type="ECO:0000313" key="5">
    <source>
        <dbReference type="EMBL" id="KAJ4956761.1"/>
    </source>
</evidence>
<feature type="domain" description="WRC" evidence="4">
    <location>
        <begin position="74"/>
        <end position="119"/>
    </location>
</feature>
<evidence type="ECO:0000256" key="1">
    <source>
        <dbReference type="ARBA" id="ARBA00023242"/>
    </source>
</evidence>